<dbReference type="EnsemblPlants" id="Kaladp0024s0455.1.v1.1">
    <property type="protein sequence ID" value="Kaladp0024s0455.1.v1.1"/>
    <property type="gene ID" value="Kaladp0024s0455.v1.1"/>
</dbReference>
<keyword evidence="1" id="KW-0732">Signal</keyword>
<evidence type="ECO:0000313" key="2">
    <source>
        <dbReference type="EnsemblPlants" id="Kaladp0024s0455.1.v1.1"/>
    </source>
</evidence>
<dbReference type="AlphaFoldDB" id="A0A7N0T7E1"/>
<accession>A0A7N0T7E1</accession>
<dbReference type="Gramene" id="Kaladp0024s0455.1.v1.1">
    <property type="protein sequence ID" value="Kaladp0024s0455.1.v1.1"/>
    <property type="gene ID" value="Kaladp0024s0455.v1.1"/>
</dbReference>
<organism evidence="2 3">
    <name type="scientific">Kalanchoe fedtschenkoi</name>
    <name type="common">Lavender scallops</name>
    <name type="synonym">South American air plant</name>
    <dbReference type="NCBI Taxonomy" id="63787"/>
    <lineage>
        <taxon>Eukaryota</taxon>
        <taxon>Viridiplantae</taxon>
        <taxon>Streptophyta</taxon>
        <taxon>Embryophyta</taxon>
        <taxon>Tracheophyta</taxon>
        <taxon>Spermatophyta</taxon>
        <taxon>Magnoliopsida</taxon>
        <taxon>eudicotyledons</taxon>
        <taxon>Gunneridae</taxon>
        <taxon>Pentapetalae</taxon>
        <taxon>Saxifragales</taxon>
        <taxon>Crassulaceae</taxon>
        <taxon>Kalanchoe</taxon>
    </lineage>
</organism>
<feature type="chain" id="PRO_5029798316" evidence="1">
    <location>
        <begin position="27"/>
        <end position="83"/>
    </location>
</feature>
<reference evidence="2" key="1">
    <citation type="submission" date="2021-01" db="UniProtKB">
        <authorList>
            <consortium name="EnsemblPlants"/>
        </authorList>
    </citation>
    <scope>IDENTIFICATION</scope>
</reference>
<name>A0A7N0T7E1_KALFE</name>
<sequence>MSKLIIGTVSVVAILLTLLMLSSATAVGSLRPLENQQAHGCFQTVQPCVARTCFDKCRRLYGPDCKPLCTAHIENQCCCNQLT</sequence>
<proteinExistence type="predicted"/>
<protein>
    <submittedName>
        <fullName evidence="2">Uncharacterized protein</fullName>
    </submittedName>
</protein>
<evidence type="ECO:0000256" key="1">
    <source>
        <dbReference type="SAM" id="SignalP"/>
    </source>
</evidence>
<evidence type="ECO:0000313" key="3">
    <source>
        <dbReference type="Proteomes" id="UP000594263"/>
    </source>
</evidence>
<keyword evidence="3" id="KW-1185">Reference proteome</keyword>
<dbReference type="Proteomes" id="UP000594263">
    <property type="component" value="Unplaced"/>
</dbReference>
<feature type="signal peptide" evidence="1">
    <location>
        <begin position="1"/>
        <end position="26"/>
    </location>
</feature>